<dbReference type="OrthoDB" id="377733at2759"/>
<evidence type="ECO:0000313" key="18">
    <source>
        <dbReference type="Proteomes" id="UP000593576"/>
    </source>
</evidence>
<protein>
    <recommendedName>
        <fullName evidence="14">Phospholipid-transporting ATPase</fullName>
        <ecNumber evidence="14">7.6.2.1</ecNumber>
    </recommendedName>
</protein>
<keyword evidence="9 14" id="KW-0472">Membrane</keyword>
<dbReference type="GO" id="GO:0005886">
    <property type="term" value="C:plasma membrane"/>
    <property type="evidence" value="ECO:0007669"/>
    <property type="project" value="TreeGrafter"/>
</dbReference>
<dbReference type="InterPro" id="IPR059000">
    <property type="entry name" value="ATPase_P-type_domA"/>
</dbReference>
<feature type="binding site" evidence="13">
    <location>
        <position position="449"/>
    </location>
    <ligand>
        <name>Mg(2+)</name>
        <dbReference type="ChEBI" id="CHEBI:18420"/>
    </ligand>
</feature>
<keyword evidence="18" id="KW-1185">Reference proteome</keyword>
<dbReference type="Pfam" id="PF00122">
    <property type="entry name" value="E1-E2_ATPase"/>
    <property type="match status" value="1"/>
</dbReference>
<dbReference type="InterPro" id="IPR023298">
    <property type="entry name" value="ATPase_P-typ_TM_dom_sf"/>
</dbReference>
<keyword evidence="3 14" id="KW-0812">Transmembrane</keyword>
<comment type="catalytic activity">
    <reaction evidence="10 14">
        <text>ATP + H2O + phospholipidSide 1 = ADP + phosphate + phospholipidSide 2.</text>
        <dbReference type="EC" id="7.6.2.1"/>
    </reaction>
</comment>
<feature type="binding site" evidence="13">
    <location>
        <position position="447"/>
    </location>
    <ligand>
        <name>Mg(2+)</name>
        <dbReference type="ChEBI" id="CHEBI:18420"/>
    </ligand>
</feature>
<feature type="binding site" evidence="12">
    <location>
        <position position="449"/>
    </location>
    <ligand>
        <name>ATP</name>
        <dbReference type="ChEBI" id="CHEBI:30616"/>
    </ligand>
</feature>
<evidence type="ECO:0000259" key="16">
    <source>
        <dbReference type="Pfam" id="PF16209"/>
    </source>
</evidence>
<feature type="binding site" evidence="12">
    <location>
        <position position="566"/>
    </location>
    <ligand>
        <name>ATP</name>
        <dbReference type="ChEBI" id="CHEBI:30616"/>
    </ligand>
</feature>
<accession>A0A7J9KXF6</accession>
<evidence type="ECO:0000256" key="10">
    <source>
        <dbReference type="ARBA" id="ARBA00034036"/>
    </source>
</evidence>
<dbReference type="SUPFAM" id="SSF81660">
    <property type="entry name" value="Metal cation-transporting ATPase, ATP-binding domain N"/>
    <property type="match status" value="1"/>
</dbReference>
<dbReference type="SUPFAM" id="SSF81653">
    <property type="entry name" value="Calcium ATPase, transduction domain A"/>
    <property type="match status" value="1"/>
</dbReference>
<comment type="caution">
    <text evidence="14">Lacks conserved residue(s) required for the propagation of feature annotation.</text>
</comment>
<comment type="similarity">
    <text evidence="2 14">Belongs to the cation transport ATPase (P-type) (TC 3.A.3) family. Type IV subfamily.</text>
</comment>
<dbReference type="InterPro" id="IPR023299">
    <property type="entry name" value="ATPase_P-typ_cyto_dom_N"/>
</dbReference>
<proteinExistence type="inferred from homology"/>
<keyword evidence="4 13" id="KW-0479">Metal-binding</keyword>
<evidence type="ECO:0000256" key="3">
    <source>
        <dbReference type="ARBA" id="ARBA00022692"/>
    </source>
</evidence>
<evidence type="ECO:0000256" key="5">
    <source>
        <dbReference type="ARBA" id="ARBA00022741"/>
    </source>
</evidence>
<feature type="transmembrane region" description="Helical" evidence="14">
    <location>
        <begin position="323"/>
        <end position="345"/>
    </location>
</feature>
<feature type="active site" description="4-aspartylphosphate intermediate" evidence="11">
    <location>
        <position position="447"/>
    </location>
</feature>
<comment type="cofactor">
    <cofactor evidence="13">
        <name>Mg(2+)</name>
        <dbReference type="ChEBI" id="CHEBI:18420"/>
    </cofactor>
</comment>
<dbReference type="EC" id="7.6.2.1" evidence="14"/>
<dbReference type="InterPro" id="IPR006539">
    <property type="entry name" value="P-type_ATPase_IV"/>
</dbReference>
<dbReference type="GO" id="GO:0005524">
    <property type="term" value="F:ATP binding"/>
    <property type="evidence" value="ECO:0007669"/>
    <property type="project" value="UniProtKB-UniRule"/>
</dbReference>
<evidence type="ECO:0000256" key="11">
    <source>
        <dbReference type="PIRSR" id="PIRSR606539-1"/>
    </source>
</evidence>
<dbReference type="Gene3D" id="3.40.1110.10">
    <property type="entry name" value="Calcium-transporting ATPase, cytoplasmic domain N"/>
    <property type="match status" value="1"/>
</dbReference>
<feature type="binding site" evidence="12">
    <location>
        <position position="448"/>
    </location>
    <ligand>
        <name>ATP</name>
        <dbReference type="ChEBI" id="CHEBI:30616"/>
    </ligand>
</feature>
<evidence type="ECO:0000256" key="8">
    <source>
        <dbReference type="ARBA" id="ARBA00022989"/>
    </source>
</evidence>
<name>A0A7J9KXF6_GOSSC</name>
<evidence type="ECO:0000256" key="12">
    <source>
        <dbReference type="PIRSR" id="PIRSR606539-2"/>
    </source>
</evidence>
<feature type="domain" description="P-type ATPase N-terminal" evidence="16">
    <location>
        <begin position="40"/>
        <end position="105"/>
    </location>
</feature>
<keyword evidence="7 14" id="KW-1278">Translocase</keyword>
<evidence type="ECO:0000256" key="2">
    <source>
        <dbReference type="ARBA" id="ARBA00008109"/>
    </source>
</evidence>
<dbReference type="InterPro" id="IPR018303">
    <property type="entry name" value="ATPase_P-typ_P_site"/>
</dbReference>
<dbReference type="PANTHER" id="PTHR24092:SF70">
    <property type="entry name" value="PHOSPHOLIPID-TRANSPORTING ATPASE"/>
    <property type="match status" value="1"/>
</dbReference>
<evidence type="ECO:0000313" key="17">
    <source>
        <dbReference type="EMBL" id="MBA0851124.1"/>
    </source>
</evidence>
<dbReference type="Proteomes" id="UP000593576">
    <property type="component" value="Unassembled WGS sequence"/>
</dbReference>
<keyword evidence="6 12" id="KW-0067">ATP-binding</keyword>
<dbReference type="GO" id="GO:0000287">
    <property type="term" value="F:magnesium ion binding"/>
    <property type="evidence" value="ECO:0007669"/>
    <property type="project" value="UniProtKB-UniRule"/>
</dbReference>
<dbReference type="InterPro" id="IPR032631">
    <property type="entry name" value="P-type_ATPase_N"/>
</dbReference>
<dbReference type="Gene3D" id="2.70.150.10">
    <property type="entry name" value="Calcium-transporting ATPase, cytoplasmic transduction domain A"/>
    <property type="match status" value="1"/>
</dbReference>
<gene>
    <name evidence="17" type="ORF">Goshw_013651</name>
</gene>
<evidence type="ECO:0000256" key="6">
    <source>
        <dbReference type="ARBA" id="ARBA00022840"/>
    </source>
</evidence>
<keyword evidence="13 14" id="KW-0460">Magnesium</keyword>
<evidence type="ECO:0000256" key="1">
    <source>
        <dbReference type="ARBA" id="ARBA00004141"/>
    </source>
</evidence>
<feature type="domain" description="P-type ATPase A" evidence="15">
    <location>
        <begin position="156"/>
        <end position="225"/>
    </location>
</feature>
<evidence type="ECO:0000259" key="15">
    <source>
        <dbReference type="Pfam" id="PF00122"/>
    </source>
</evidence>
<keyword evidence="8 14" id="KW-1133">Transmembrane helix</keyword>
<organism evidence="17 18">
    <name type="scientific">Gossypium schwendimanii</name>
    <name type="common">Cotton</name>
    <dbReference type="NCBI Taxonomy" id="34291"/>
    <lineage>
        <taxon>Eukaryota</taxon>
        <taxon>Viridiplantae</taxon>
        <taxon>Streptophyta</taxon>
        <taxon>Embryophyta</taxon>
        <taxon>Tracheophyta</taxon>
        <taxon>Spermatophyta</taxon>
        <taxon>Magnoliopsida</taxon>
        <taxon>eudicotyledons</taxon>
        <taxon>Gunneridae</taxon>
        <taxon>Pentapetalae</taxon>
        <taxon>rosids</taxon>
        <taxon>malvids</taxon>
        <taxon>Malvales</taxon>
        <taxon>Malvaceae</taxon>
        <taxon>Malvoideae</taxon>
        <taxon>Gossypium</taxon>
    </lineage>
</organism>
<dbReference type="PROSITE" id="PS00154">
    <property type="entry name" value="ATPASE_E1_E2"/>
    <property type="match status" value="1"/>
</dbReference>
<dbReference type="InterPro" id="IPR008250">
    <property type="entry name" value="ATPase_P-typ_transduc_dom_A_sf"/>
</dbReference>
<feature type="binding site" evidence="12">
    <location>
        <position position="613"/>
    </location>
    <ligand>
        <name>ATP</name>
        <dbReference type="ChEBI" id="CHEBI:30616"/>
    </ligand>
</feature>
<dbReference type="AlphaFoldDB" id="A0A7J9KXF6"/>
<evidence type="ECO:0000256" key="7">
    <source>
        <dbReference type="ARBA" id="ARBA00022967"/>
    </source>
</evidence>
<dbReference type="Pfam" id="PF16209">
    <property type="entry name" value="PhoLip_ATPase_N"/>
    <property type="match status" value="1"/>
</dbReference>
<dbReference type="InterPro" id="IPR036412">
    <property type="entry name" value="HAD-like_sf"/>
</dbReference>
<evidence type="ECO:0000256" key="14">
    <source>
        <dbReference type="RuleBase" id="RU362033"/>
    </source>
</evidence>
<feature type="binding site" evidence="12">
    <location>
        <position position="636"/>
    </location>
    <ligand>
        <name>ATP</name>
        <dbReference type="ChEBI" id="CHEBI:30616"/>
    </ligand>
</feature>
<feature type="non-terminal residue" evidence="17">
    <location>
        <position position="1"/>
    </location>
</feature>
<keyword evidence="5 12" id="KW-0547">Nucleotide-binding</keyword>
<dbReference type="FunFam" id="2.70.150.10:FF:000023">
    <property type="entry name" value="Phospholipid-transporting ATPase"/>
    <property type="match status" value="1"/>
</dbReference>
<dbReference type="NCBIfam" id="TIGR01652">
    <property type="entry name" value="ATPase-Plipid"/>
    <property type="match status" value="1"/>
</dbReference>
<evidence type="ECO:0000256" key="9">
    <source>
        <dbReference type="ARBA" id="ARBA00023136"/>
    </source>
</evidence>
<dbReference type="SUPFAM" id="SSF81665">
    <property type="entry name" value="Calcium ATPase, transmembrane domain M"/>
    <property type="match status" value="1"/>
</dbReference>
<feature type="transmembrane region" description="Helical" evidence="14">
    <location>
        <begin position="378"/>
        <end position="399"/>
    </location>
</feature>
<evidence type="ECO:0000256" key="13">
    <source>
        <dbReference type="PIRSR" id="PIRSR606539-3"/>
    </source>
</evidence>
<evidence type="ECO:0000256" key="4">
    <source>
        <dbReference type="ARBA" id="ARBA00022723"/>
    </source>
</evidence>
<dbReference type="SUPFAM" id="SSF56784">
    <property type="entry name" value="HAD-like"/>
    <property type="match status" value="1"/>
</dbReference>
<feature type="binding site" evidence="12">
    <location>
        <position position="447"/>
    </location>
    <ligand>
        <name>ATP</name>
        <dbReference type="ChEBI" id="CHEBI:30616"/>
    </ligand>
</feature>
<dbReference type="GO" id="GO:0140326">
    <property type="term" value="F:ATPase-coupled intramembrane lipid transporter activity"/>
    <property type="evidence" value="ECO:0007669"/>
    <property type="project" value="UniProtKB-EC"/>
</dbReference>
<comment type="subcellular location">
    <subcellularLocation>
        <location evidence="1 14">Membrane</location>
        <topology evidence="1 14">Multi-pass membrane protein</topology>
    </subcellularLocation>
</comment>
<dbReference type="GO" id="GO:0045332">
    <property type="term" value="P:phospholipid translocation"/>
    <property type="evidence" value="ECO:0007669"/>
    <property type="project" value="TreeGrafter"/>
</dbReference>
<dbReference type="EMBL" id="JABFAF010000003">
    <property type="protein sequence ID" value="MBA0851124.1"/>
    <property type="molecule type" value="Genomic_DNA"/>
</dbReference>
<dbReference type="PANTHER" id="PTHR24092">
    <property type="entry name" value="PROBABLE PHOSPHOLIPID-TRANSPORTING ATPASE"/>
    <property type="match status" value="1"/>
</dbReference>
<reference evidence="17 18" key="1">
    <citation type="journal article" date="2019" name="Genome Biol. Evol.">
        <title>Insights into the evolution of the New World diploid cottons (Gossypium, subgenus Houzingenia) based on genome sequencing.</title>
        <authorList>
            <person name="Grover C.E."/>
            <person name="Arick M.A. 2nd"/>
            <person name="Thrash A."/>
            <person name="Conover J.L."/>
            <person name="Sanders W.S."/>
            <person name="Peterson D.G."/>
            <person name="Frelichowski J.E."/>
            <person name="Scheffler J.A."/>
            <person name="Scheffler B.E."/>
            <person name="Wendel J.F."/>
        </authorList>
    </citation>
    <scope>NUCLEOTIDE SEQUENCE [LARGE SCALE GENOMIC DNA]</scope>
    <source>
        <strain evidence="17">1</strain>
        <tissue evidence="17">Leaf</tissue>
    </source>
</reference>
<comment type="caution">
    <text evidence="17">The sequence shown here is derived from an EMBL/GenBank/DDBJ whole genome shotgun (WGS) entry which is preliminary data.</text>
</comment>
<sequence>MAGGRRKKQHFSRIHAFTCGKASFRGDHSLIGGPGFSRVVYCNDPECFEASLLNYGGNYVRSTKYSLATFFPKSLFEQFRRVANFYFLICAILSFTPLSPYSSISNVLPLVVVIGATMGKEAVEDWKRKKQEVAYSGYLAGETEKGVGRAKRDIEMNNRKVKVHQGDGGFEHTKWMDLKVGDIVKVEKDEFFPADLILLSSSYEEAICYVETMNLDGETNLKLKQALEATSSLHEDSSFQNFKAVIRCEDPNANLYSFVGSLEFRKEQYPLSPQQLLLRDSKLRNTDYIFGAVIFTGHDTKVIQNSTEPPSKRSKIERRMDKIVYVLFALLVLLSVIGSIFFGIATREDLENGKMTRWYLRPDETTIYYEPERATVAAILQFLTALMLYSYLIPISLYVSIEVVKVLQSIFINQDLHMYYEEADKPARARTSNLNEELGQVDTILSDKTGTLTCNSMEFIKCSVAGTSYGRGITEVEKALAWRKGSPLAQDVTEEEGQGEEFKKEKPSVKGFNFVDERIMNGNWIKEPRADVIQKFLRLLAVCHTAIPEVDEETGRTSYEAESPDEAAFVVAARELGFEFYERTQTSISFYEFDPLSGKKVERSYNLLNILEFSSSRKRMSVIVRNEEGKLLLLCKGAD</sequence>
<dbReference type="Pfam" id="PF13246">
    <property type="entry name" value="Cation_ATPase"/>
    <property type="match status" value="1"/>
</dbReference>